<dbReference type="CDD" id="cd00130">
    <property type="entry name" value="PAS"/>
    <property type="match status" value="2"/>
</dbReference>
<dbReference type="Pfam" id="PF02518">
    <property type="entry name" value="HATPase_c"/>
    <property type="match status" value="1"/>
</dbReference>
<sequence length="947" mass="106434">MVGFGDGRTTALSYVKWIMNGVAIQADSIRQEIFDRFGTIPSFFELSFPTPELAWDLWRQAQVAYLDNPLPFRFKERLFVYLSRFCNNPYCLGRHVAMLLTPNPATIGANEGPGAHSATDIAALLDAPAPSRQELLSQMDRLNDVDPPLEQWPSDQPALEQSLFVCSVATFLRIGEADLCSAAIRSALAPVWSQRLELFLAFVRRAHDWTESHRELKLEPEITALLSAQPALAKWMERWRPGDAVRLKNEWHQGVTAPGDAMGGFFGEMEHELTRWRTFRNGKQDAASGTNDDIALLMRIQNLAMQATQVGVLIADARAPDFPVVYCNSSFEKMTGYRSEEIVGRNCRFLQADDRDQFEIHVMRQALRQGSACTVTLRNYRKDGSMFWNEISLSPIHNDRGELTHYVSIERDVTERQQSLTDLKRERLLLDALSDGTPFDELLRLIVTQAESSCARMSAAIFLIDDDGQSLRCACAPRLSPELRCRMERVPIEPGVCCCTFAASQRQRQIIPDIHLHERSELIHPLAKAAGIRSCWAEPILSTQRDVLGVLSMFSTHAARPSETELSLLSHFAQLAGVVIQRSQAARRLAKSEERLRLALRATNDAIWDIDLLRQRMWWNEVFDEQFGGPSGDTDVDTWWHQHIHPDDLRRVISSPSRTVEGRADDSKGLIEYRLMRRDGTYAVVKERTLLSRDAEGQPARLLGALTDLTQRRALEKEVLEIAAAQSWRIGNDLHDGVGQELTGMGMLADALGASIDRDVTSVDLASLRRIAGKLRESVHRTLRQVRTLARGMNPVDVDRHGLTSALTEMCDRIRELHGVNCRFECDRPVPFRENQTATQLYRIAQEAVTNAVRHGEAANIRVRLGFRDDQWSLRIQDDGVGISKKPNADRGMGLRTMDYRAGQIGGQIQIGPRPDGGTEVACIFPGDAVAQDDEEFIALLSDLPTE</sequence>
<keyword evidence="8" id="KW-1185">Reference proteome</keyword>
<comment type="caution">
    <text evidence="7">The sequence shown here is derived from an EMBL/GenBank/DDBJ whole genome shotgun (WGS) entry which is preliminary data.</text>
</comment>
<dbReference type="SUPFAM" id="SSF55874">
    <property type="entry name" value="ATPase domain of HSP90 chaperone/DNA topoisomerase II/histidine kinase"/>
    <property type="match status" value="1"/>
</dbReference>
<dbReference type="SUPFAM" id="SSF55785">
    <property type="entry name" value="PYP-like sensor domain (PAS domain)"/>
    <property type="match status" value="2"/>
</dbReference>
<feature type="domain" description="Histidine kinase" evidence="4">
    <location>
        <begin position="840"/>
        <end position="929"/>
    </location>
</feature>
<dbReference type="SUPFAM" id="SSF69118">
    <property type="entry name" value="AhpD-like"/>
    <property type="match status" value="1"/>
</dbReference>
<dbReference type="SMART" id="SM00091">
    <property type="entry name" value="PAS"/>
    <property type="match status" value="2"/>
</dbReference>
<evidence type="ECO:0000313" key="8">
    <source>
        <dbReference type="Proteomes" id="UP000317238"/>
    </source>
</evidence>
<dbReference type="GO" id="GO:0016020">
    <property type="term" value="C:membrane"/>
    <property type="evidence" value="ECO:0007669"/>
    <property type="project" value="InterPro"/>
</dbReference>
<accession>A0A5C5Y9Q1</accession>
<gene>
    <name evidence="7" type="primary">pfyP</name>
    <name evidence="7" type="ORF">Pan14r_41710</name>
</gene>
<dbReference type="PROSITE" id="PS50112">
    <property type="entry name" value="PAS"/>
    <property type="match status" value="2"/>
</dbReference>
<feature type="domain" description="PAS" evidence="5">
    <location>
        <begin position="304"/>
        <end position="370"/>
    </location>
</feature>
<dbReference type="Pfam" id="PF08447">
    <property type="entry name" value="PAS_3"/>
    <property type="match status" value="1"/>
</dbReference>
<dbReference type="InterPro" id="IPR003018">
    <property type="entry name" value="GAF"/>
</dbReference>
<evidence type="ECO:0000259" key="6">
    <source>
        <dbReference type="PROSITE" id="PS50113"/>
    </source>
</evidence>
<keyword evidence="7" id="KW-0675">Receptor</keyword>
<dbReference type="SMART" id="SM00065">
    <property type="entry name" value="GAF"/>
    <property type="match status" value="1"/>
</dbReference>
<dbReference type="SUPFAM" id="SSF55781">
    <property type="entry name" value="GAF domain-like"/>
    <property type="match status" value="1"/>
</dbReference>
<dbReference type="NCBIfam" id="TIGR00229">
    <property type="entry name" value="sensory_box"/>
    <property type="match status" value="2"/>
</dbReference>
<evidence type="ECO:0000256" key="2">
    <source>
        <dbReference type="ARBA" id="ARBA00022777"/>
    </source>
</evidence>
<dbReference type="SMART" id="SM00387">
    <property type="entry name" value="HATPase_c"/>
    <property type="match status" value="1"/>
</dbReference>
<protein>
    <submittedName>
        <fullName evidence="7">Blue-light photoreceptor</fullName>
    </submittedName>
</protein>
<proteinExistence type="predicted"/>
<dbReference type="EMBL" id="SJPL01000001">
    <property type="protein sequence ID" value="TWT71854.1"/>
    <property type="molecule type" value="Genomic_DNA"/>
</dbReference>
<dbReference type="PROSITE" id="PS50109">
    <property type="entry name" value="HIS_KIN"/>
    <property type="match status" value="1"/>
</dbReference>
<dbReference type="InterPro" id="IPR013655">
    <property type="entry name" value="PAS_fold_3"/>
</dbReference>
<dbReference type="GO" id="GO:0046983">
    <property type="term" value="F:protein dimerization activity"/>
    <property type="evidence" value="ECO:0007669"/>
    <property type="project" value="InterPro"/>
</dbReference>
<dbReference type="InterPro" id="IPR035965">
    <property type="entry name" value="PAS-like_dom_sf"/>
</dbReference>
<dbReference type="InterPro" id="IPR005467">
    <property type="entry name" value="His_kinase_dom"/>
</dbReference>
<feature type="domain" description="PAC" evidence="6">
    <location>
        <begin position="669"/>
        <end position="721"/>
    </location>
</feature>
<evidence type="ECO:0000259" key="4">
    <source>
        <dbReference type="PROSITE" id="PS50109"/>
    </source>
</evidence>
<dbReference type="InterPro" id="IPR001610">
    <property type="entry name" value="PAC"/>
</dbReference>
<dbReference type="InterPro" id="IPR011712">
    <property type="entry name" value="Sig_transdc_His_kin_sub3_dim/P"/>
</dbReference>
<dbReference type="GO" id="GO:0000155">
    <property type="term" value="F:phosphorelay sensor kinase activity"/>
    <property type="evidence" value="ECO:0007669"/>
    <property type="project" value="InterPro"/>
</dbReference>
<evidence type="ECO:0000259" key="5">
    <source>
        <dbReference type="PROSITE" id="PS50112"/>
    </source>
</evidence>
<name>A0A5C5Y9Q1_9PLAN</name>
<organism evidence="7 8">
    <name type="scientific">Crateriforma conspicua</name>
    <dbReference type="NCBI Taxonomy" id="2527996"/>
    <lineage>
        <taxon>Bacteria</taxon>
        <taxon>Pseudomonadati</taxon>
        <taxon>Planctomycetota</taxon>
        <taxon>Planctomycetia</taxon>
        <taxon>Planctomycetales</taxon>
        <taxon>Planctomycetaceae</taxon>
        <taxon>Crateriforma</taxon>
    </lineage>
</organism>
<dbReference type="Gene3D" id="3.30.450.20">
    <property type="entry name" value="PAS domain"/>
    <property type="match status" value="2"/>
</dbReference>
<evidence type="ECO:0000313" key="7">
    <source>
        <dbReference type="EMBL" id="TWT71854.1"/>
    </source>
</evidence>
<feature type="domain" description="PAS" evidence="5">
    <location>
        <begin position="592"/>
        <end position="663"/>
    </location>
</feature>
<dbReference type="PANTHER" id="PTHR24421">
    <property type="entry name" value="NITRATE/NITRITE SENSOR PROTEIN NARX-RELATED"/>
    <property type="match status" value="1"/>
</dbReference>
<keyword evidence="2" id="KW-0418">Kinase</keyword>
<dbReference type="AlphaFoldDB" id="A0A5C5Y9Q1"/>
<dbReference type="Gene3D" id="3.30.450.40">
    <property type="match status" value="1"/>
</dbReference>
<dbReference type="Pfam" id="PF13185">
    <property type="entry name" value="GAF_2"/>
    <property type="match status" value="1"/>
</dbReference>
<evidence type="ECO:0000256" key="1">
    <source>
        <dbReference type="ARBA" id="ARBA00022679"/>
    </source>
</evidence>
<dbReference type="Pfam" id="PF13426">
    <property type="entry name" value="PAS_9"/>
    <property type="match status" value="1"/>
</dbReference>
<dbReference type="InterPro" id="IPR029032">
    <property type="entry name" value="AhpD-like"/>
</dbReference>
<keyword evidence="3" id="KW-0902">Two-component regulatory system</keyword>
<dbReference type="InterPro" id="IPR000014">
    <property type="entry name" value="PAS"/>
</dbReference>
<dbReference type="CDD" id="cd16917">
    <property type="entry name" value="HATPase_UhpB-NarQ-NarX-like"/>
    <property type="match status" value="1"/>
</dbReference>
<dbReference type="Proteomes" id="UP000317238">
    <property type="component" value="Unassembled WGS sequence"/>
</dbReference>
<dbReference type="InterPro" id="IPR029016">
    <property type="entry name" value="GAF-like_dom_sf"/>
</dbReference>
<dbReference type="Gene3D" id="2.10.70.100">
    <property type="match status" value="1"/>
</dbReference>
<dbReference type="Pfam" id="PF07730">
    <property type="entry name" value="HisKA_3"/>
    <property type="match status" value="1"/>
</dbReference>
<dbReference type="InterPro" id="IPR000700">
    <property type="entry name" value="PAS-assoc_C"/>
</dbReference>
<dbReference type="InterPro" id="IPR050482">
    <property type="entry name" value="Sensor_HK_TwoCompSys"/>
</dbReference>
<reference evidence="7 8" key="1">
    <citation type="submission" date="2019-02" db="EMBL/GenBank/DDBJ databases">
        <title>Deep-cultivation of Planctomycetes and their phenomic and genomic characterization uncovers novel biology.</title>
        <authorList>
            <person name="Wiegand S."/>
            <person name="Jogler M."/>
            <person name="Boedeker C."/>
            <person name="Pinto D."/>
            <person name="Vollmers J."/>
            <person name="Rivas-Marin E."/>
            <person name="Kohn T."/>
            <person name="Peeters S.H."/>
            <person name="Heuer A."/>
            <person name="Rast P."/>
            <person name="Oberbeckmann S."/>
            <person name="Bunk B."/>
            <person name="Jeske O."/>
            <person name="Meyerdierks A."/>
            <person name="Storesund J.E."/>
            <person name="Kallscheuer N."/>
            <person name="Luecker S."/>
            <person name="Lage O.M."/>
            <person name="Pohl T."/>
            <person name="Merkel B.J."/>
            <person name="Hornburger P."/>
            <person name="Mueller R.-W."/>
            <person name="Bruemmer F."/>
            <person name="Labrenz M."/>
            <person name="Spormann A.M."/>
            <person name="Op Den Camp H."/>
            <person name="Overmann J."/>
            <person name="Amann R."/>
            <person name="Jetten M.S.M."/>
            <person name="Mascher T."/>
            <person name="Medema M.H."/>
            <person name="Devos D.P."/>
            <person name="Kaster A.-K."/>
            <person name="Ovreas L."/>
            <person name="Rohde M."/>
            <person name="Galperin M.Y."/>
            <person name="Jogler C."/>
        </authorList>
    </citation>
    <scope>NUCLEOTIDE SEQUENCE [LARGE SCALE GENOMIC DNA]</scope>
    <source>
        <strain evidence="7 8">Pan14r</strain>
    </source>
</reference>
<keyword evidence="1" id="KW-0808">Transferase</keyword>
<feature type="domain" description="PAC" evidence="6">
    <location>
        <begin position="373"/>
        <end position="425"/>
    </location>
</feature>
<dbReference type="Gene3D" id="1.20.5.1930">
    <property type="match status" value="1"/>
</dbReference>
<dbReference type="InterPro" id="IPR003594">
    <property type="entry name" value="HATPase_dom"/>
</dbReference>
<dbReference type="InterPro" id="IPR036890">
    <property type="entry name" value="HATPase_C_sf"/>
</dbReference>
<dbReference type="OrthoDB" id="290376at2"/>
<dbReference type="Gene3D" id="3.30.565.10">
    <property type="entry name" value="Histidine kinase-like ATPase, C-terminal domain"/>
    <property type="match status" value="1"/>
</dbReference>
<evidence type="ECO:0000256" key="3">
    <source>
        <dbReference type="ARBA" id="ARBA00023012"/>
    </source>
</evidence>
<dbReference type="SMART" id="SM00086">
    <property type="entry name" value="PAC"/>
    <property type="match status" value="2"/>
</dbReference>
<dbReference type="PROSITE" id="PS50113">
    <property type="entry name" value="PAC"/>
    <property type="match status" value="2"/>
</dbReference>
<dbReference type="PANTHER" id="PTHR24421:SF58">
    <property type="entry name" value="SIGNAL TRANSDUCTION HISTIDINE-PROTEIN KINASE_PHOSPHATASE UHPB"/>
    <property type="match status" value="1"/>
</dbReference>